<keyword evidence="2" id="KW-1185">Reference proteome</keyword>
<dbReference type="EMBL" id="SPMZ01000075">
    <property type="protein sequence ID" value="NMQ21061.1"/>
    <property type="molecule type" value="Genomic_DNA"/>
</dbReference>
<name>A0ABX1TQU5_9GAMM</name>
<dbReference type="Proteomes" id="UP000760480">
    <property type="component" value="Unassembled WGS sequence"/>
</dbReference>
<dbReference type="RefSeq" id="WP_169250326.1">
    <property type="nucleotide sequence ID" value="NZ_SPMZ01000075.1"/>
</dbReference>
<proteinExistence type="predicted"/>
<evidence type="ECO:0000313" key="2">
    <source>
        <dbReference type="Proteomes" id="UP000760480"/>
    </source>
</evidence>
<accession>A0ABX1TQU5</accession>
<organism evidence="1 2">
    <name type="scientific">Candidatus Competibacter phosphatis</name>
    <dbReference type="NCBI Taxonomy" id="221280"/>
    <lineage>
        <taxon>Bacteria</taxon>
        <taxon>Pseudomonadati</taxon>
        <taxon>Pseudomonadota</taxon>
        <taxon>Gammaproteobacteria</taxon>
        <taxon>Candidatus Competibacteraceae</taxon>
        <taxon>Candidatus Competibacter</taxon>
    </lineage>
</organism>
<sequence length="126" mass="13875">MMTVYGSILSENPPLVTFGVAQIADNGDDIWRRLTQCFDVARDGQKPPEPWCGVVVHPALALDSAVMKWIGDFERHVAWAWITNASHIKAAIHGVVSLKHGSPARRTGARCLREKSIDQRTGTTGR</sequence>
<comment type="caution">
    <text evidence="1">The sequence shown here is derived from an EMBL/GenBank/DDBJ whole genome shotgun (WGS) entry which is preliminary data.</text>
</comment>
<evidence type="ECO:0000313" key="1">
    <source>
        <dbReference type="EMBL" id="NMQ21061.1"/>
    </source>
</evidence>
<protein>
    <submittedName>
        <fullName evidence="1">Uncharacterized protein</fullName>
    </submittedName>
</protein>
<gene>
    <name evidence="1" type="ORF">E4P82_18805</name>
</gene>
<reference evidence="1 2" key="1">
    <citation type="submission" date="2019-03" db="EMBL/GenBank/DDBJ databases">
        <title>Metabolic reconstructions from genomes of highly enriched 'Candidatus Accumulibacter' and 'Candidatus Competibacter' bioreactor populations.</title>
        <authorList>
            <person name="Annavajhala M.K."/>
            <person name="Welles L."/>
            <person name="Abbas B."/>
            <person name="Sorokin D."/>
            <person name="Park H."/>
            <person name="Van Loosdrecht M."/>
            <person name="Chandran K."/>
        </authorList>
    </citation>
    <scope>NUCLEOTIDE SEQUENCE [LARGE SCALE GENOMIC DNA]</scope>
    <source>
        <strain evidence="1 2">SBR_G</strain>
    </source>
</reference>